<proteinExistence type="predicted"/>
<dbReference type="EMBL" id="MFMC01000014">
    <property type="protein sequence ID" value="OGG77524.1"/>
    <property type="molecule type" value="Genomic_DNA"/>
</dbReference>
<gene>
    <name evidence="2" type="ORF">A3B35_01785</name>
</gene>
<feature type="transmembrane region" description="Helical" evidence="1">
    <location>
        <begin position="117"/>
        <end position="135"/>
    </location>
</feature>
<accession>A0A1F6EV97</accession>
<comment type="caution">
    <text evidence="2">The sequence shown here is derived from an EMBL/GenBank/DDBJ whole genome shotgun (WGS) entry which is preliminary data.</text>
</comment>
<keyword evidence="1" id="KW-1133">Transmembrane helix</keyword>
<keyword evidence="1" id="KW-0472">Membrane</keyword>
<reference evidence="2 3" key="1">
    <citation type="journal article" date="2016" name="Nat. Commun.">
        <title>Thousands of microbial genomes shed light on interconnected biogeochemical processes in an aquifer system.</title>
        <authorList>
            <person name="Anantharaman K."/>
            <person name="Brown C.T."/>
            <person name="Hug L.A."/>
            <person name="Sharon I."/>
            <person name="Castelle C.J."/>
            <person name="Probst A.J."/>
            <person name="Thomas B.C."/>
            <person name="Singh A."/>
            <person name="Wilkins M.J."/>
            <person name="Karaoz U."/>
            <person name="Brodie E.L."/>
            <person name="Williams K.H."/>
            <person name="Hubbard S.S."/>
            <person name="Banfield J.F."/>
        </authorList>
    </citation>
    <scope>NUCLEOTIDE SEQUENCE [LARGE SCALE GENOMIC DNA]</scope>
</reference>
<dbReference type="AlphaFoldDB" id="A0A1F6EV97"/>
<protein>
    <submittedName>
        <fullName evidence="2">Uncharacterized protein</fullName>
    </submittedName>
</protein>
<dbReference type="STRING" id="1798515.A3B35_01785"/>
<evidence type="ECO:0000313" key="2">
    <source>
        <dbReference type="EMBL" id="OGG77524.1"/>
    </source>
</evidence>
<name>A0A1F6EV97_9BACT</name>
<dbReference type="PROSITE" id="PS51257">
    <property type="entry name" value="PROKAR_LIPOPROTEIN"/>
    <property type="match status" value="1"/>
</dbReference>
<keyword evidence="1" id="KW-0812">Transmembrane</keyword>
<evidence type="ECO:0000256" key="1">
    <source>
        <dbReference type="SAM" id="Phobius"/>
    </source>
</evidence>
<evidence type="ECO:0000313" key="3">
    <source>
        <dbReference type="Proteomes" id="UP000177215"/>
    </source>
</evidence>
<organism evidence="2 3">
    <name type="scientific">Candidatus Kaiserbacteria bacterium RIFCSPLOWO2_01_FULL_54_24</name>
    <dbReference type="NCBI Taxonomy" id="1798515"/>
    <lineage>
        <taxon>Bacteria</taxon>
        <taxon>Candidatus Kaiseribacteriota</taxon>
    </lineage>
</organism>
<sequence length="169" mass="18215">MRHAMQLAGLVSGCACAIILYAVSVNVVYADPVIRDCNVDARYCTTDFVPLESFEGSAKLKDAYTTAGPTALRDFLNKVFVGAISLGAILAVLRLAWAGFTYMSSDLWSTKEHSKEIIQDTLLGLFLLLAIYLILKQINPQILELNVTVGTPESSSQNYNPGAGSGSAY</sequence>
<dbReference type="Proteomes" id="UP000177215">
    <property type="component" value="Unassembled WGS sequence"/>
</dbReference>
<feature type="transmembrane region" description="Helical" evidence="1">
    <location>
        <begin position="79"/>
        <end position="97"/>
    </location>
</feature>